<evidence type="ECO:0000256" key="7">
    <source>
        <dbReference type="ARBA" id="ARBA00023026"/>
    </source>
</evidence>
<sequence length="777" mass="81671">MNTNFDLALKTASPIVLDLDGDGIETFGANGQVLFDHDGDGHRDGSGWVKSDDGLLVLDRNGNGTIDSGLELFGENTLLADGSKAADGFAAMQAVDENADGRLDASDAVWADLRVWRDLNGDGISQGGELFTLEELGIKSIGTGSDGKRQNLGNNNHIDGFGTFEWDESRGGGTGVSGDVYFEDNPFYREFGDAIEIPAELAGLANMQGSGAVRDLREAAATSDSLREALATYSQAGSRIEQQALLGGLIHAWAGSANFRMFDERVEDLGKGKAYDVEFAYSWDIKTRITDLVGGSSGSGSNSDTITGIPINSSTDSTPSATQLKNKELLEMVRVLEVFNNQNFFEFQSTTQNERTGIVLATYKAGAQSRSGGGGIILGGTVYLTEEDFSFGPQQEANIRKAYQALLDSVYDGLLLQTRLKPYMDAVSISLGQTGVSLDFSGALEALTEVHASDPVKAIVDMSEFASSVAGSRGWATNDISVLGEWARQLSTSQLEALRLQLGSDQKVIIDTAAGTTLQGGGRPDFLFGEAGNDTLYGNAGADFLDGGEGNDRLYGGDGNDILYGVAGNDTLNGEVGNDILDGGAGNDALSGGAGSDTYRFSRGWGQDTINNYDTGSDKVDAIVFAEGIAPDDIVVTRSSTNLILSLKDSTDRISVSNYFNADGTSAYRLEEIRFADGTTWNIDQVKVMALQSTDGNDNLTGYATNDSLIGGLGNDTLYGQAGDDVLDGGAGNDYLYGENGDDTLIGGVGNDYLSGGNGHDLLLGGEGNDSLYGGAG</sequence>
<evidence type="ECO:0000313" key="12">
    <source>
        <dbReference type="Proteomes" id="UP000198606"/>
    </source>
</evidence>
<dbReference type="EMBL" id="FNDG01000023">
    <property type="protein sequence ID" value="SDI72240.1"/>
    <property type="molecule type" value="Genomic_DNA"/>
</dbReference>
<dbReference type="GO" id="GO:0005509">
    <property type="term" value="F:calcium ion binding"/>
    <property type="evidence" value="ECO:0007669"/>
    <property type="project" value="InterPro"/>
</dbReference>
<dbReference type="InterPro" id="IPR018511">
    <property type="entry name" value="Hemolysin-typ_Ca-bd_CS"/>
</dbReference>
<feature type="compositionally biased region" description="Polar residues" evidence="9">
    <location>
        <begin position="302"/>
        <end position="320"/>
    </location>
</feature>
<evidence type="ECO:0000259" key="10">
    <source>
        <dbReference type="Pfam" id="PF06594"/>
    </source>
</evidence>
<evidence type="ECO:0000313" key="11">
    <source>
        <dbReference type="EMBL" id="SDI72240.1"/>
    </source>
</evidence>
<dbReference type="Gene3D" id="2.150.10.10">
    <property type="entry name" value="Serralysin-like metalloprotease, C-terminal"/>
    <property type="match status" value="3"/>
</dbReference>
<dbReference type="SUPFAM" id="SSF51120">
    <property type="entry name" value="beta-Roll"/>
    <property type="match status" value="2"/>
</dbReference>
<keyword evidence="7" id="KW-0843">Virulence</keyword>
<dbReference type="InterPro" id="IPR011049">
    <property type="entry name" value="Serralysin-like_metalloprot_C"/>
</dbReference>
<keyword evidence="8" id="KW-0472">Membrane</keyword>
<name>A0A1G8MY38_9GAMM</name>
<evidence type="ECO:0000256" key="4">
    <source>
        <dbReference type="ARBA" id="ARBA00022656"/>
    </source>
</evidence>
<dbReference type="Proteomes" id="UP000198606">
    <property type="component" value="Unassembled WGS sequence"/>
</dbReference>
<feature type="region of interest" description="Disordered" evidence="9">
    <location>
        <begin position="294"/>
        <end position="320"/>
    </location>
</feature>
<gene>
    <name evidence="11" type="ORF">SAMN05216588_1231</name>
</gene>
<proteinExistence type="predicted"/>
<dbReference type="PANTHER" id="PTHR38340:SF1">
    <property type="entry name" value="S-LAYER PROTEIN"/>
    <property type="match status" value="1"/>
</dbReference>
<dbReference type="InterPro" id="IPR010566">
    <property type="entry name" value="Haemolys_ca-bd"/>
</dbReference>
<dbReference type="Pfam" id="PF06594">
    <property type="entry name" value="HCBP_related"/>
    <property type="match status" value="1"/>
</dbReference>
<dbReference type="PROSITE" id="PS00330">
    <property type="entry name" value="HEMOLYSIN_CALCIUM"/>
    <property type="match status" value="6"/>
</dbReference>
<accession>A0A1G8MY38</accession>
<evidence type="ECO:0000256" key="3">
    <source>
        <dbReference type="ARBA" id="ARBA00022525"/>
    </source>
</evidence>
<evidence type="ECO:0000256" key="5">
    <source>
        <dbReference type="ARBA" id="ARBA00022737"/>
    </source>
</evidence>
<evidence type="ECO:0000256" key="9">
    <source>
        <dbReference type="SAM" id="MobiDB-lite"/>
    </source>
</evidence>
<reference evidence="11 12" key="1">
    <citation type="submission" date="2016-10" db="EMBL/GenBank/DDBJ databases">
        <authorList>
            <person name="de Groot N.N."/>
        </authorList>
    </citation>
    <scope>NUCLEOTIDE SEQUENCE [LARGE SCALE GENOMIC DNA]</scope>
    <source>
        <strain evidence="11 12">LMG 18387</strain>
    </source>
</reference>
<organism evidence="11 12">
    <name type="scientific">Phytopseudomonas flavescens</name>
    <dbReference type="NCBI Taxonomy" id="29435"/>
    <lineage>
        <taxon>Bacteria</taxon>
        <taxon>Pseudomonadati</taxon>
        <taxon>Pseudomonadota</taxon>
        <taxon>Gammaproteobacteria</taxon>
        <taxon>Pseudomonadales</taxon>
        <taxon>Pseudomonadaceae</taxon>
        <taxon>Phytopseudomonas</taxon>
    </lineage>
</organism>
<dbReference type="InterPro" id="IPR003995">
    <property type="entry name" value="RTX_toxin_determinant-A"/>
</dbReference>
<dbReference type="GO" id="GO:0005576">
    <property type="term" value="C:extracellular region"/>
    <property type="evidence" value="ECO:0007669"/>
    <property type="project" value="UniProtKB-SubCell"/>
</dbReference>
<dbReference type="Pfam" id="PF00353">
    <property type="entry name" value="HemolysinCabind"/>
    <property type="match status" value="3"/>
</dbReference>
<evidence type="ECO:0000256" key="8">
    <source>
        <dbReference type="ARBA" id="ARBA00023136"/>
    </source>
</evidence>
<feature type="domain" description="Haemolysin-type calcium binding-related" evidence="10">
    <location>
        <begin position="642"/>
        <end position="685"/>
    </location>
</feature>
<dbReference type="STRING" id="29435.SAMN05216588_1231"/>
<keyword evidence="4" id="KW-0800">Toxin</keyword>
<protein>
    <submittedName>
        <fullName evidence="11">Hemolysin-type calcium-binding repeat-containing protein</fullName>
    </submittedName>
</protein>
<keyword evidence="6" id="KW-0106">Calcium</keyword>
<dbReference type="InterPro" id="IPR001343">
    <property type="entry name" value="Hemolysn_Ca-bd"/>
</dbReference>
<keyword evidence="3" id="KW-0964">Secreted</keyword>
<dbReference type="PRINTS" id="PR01488">
    <property type="entry name" value="RTXTOXINA"/>
</dbReference>
<dbReference type="AlphaFoldDB" id="A0A1G8MY38"/>
<dbReference type="PANTHER" id="PTHR38340">
    <property type="entry name" value="S-LAYER PROTEIN"/>
    <property type="match status" value="1"/>
</dbReference>
<evidence type="ECO:0000256" key="1">
    <source>
        <dbReference type="ARBA" id="ARBA00004370"/>
    </source>
</evidence>
<dbReference type="GO" id="GO:0090729">
    <property type="term" value="F:toxin activity"/>
    <property type="evidence" value="ECO:0007669"/>
    <property type="project" value="UniProtKB-KW"/>
</dbReference>
<dbReference type="InterPro" id="IPR050557">
    <property type="entry name" value="RTX_toxin/Mannuronan_C5-epim"/>
</dbReference>
<feature type="non-terminal residue" evidence="11">
    <location>
        <position position="777"/>
    </location>
</feature>
<evidence type="ECO:0000256" key="2">
    <source>
        <dbReference type="ARBA" id="ARBA00004613"/>
    </source>
</evidence>
<dbReference type="PRINTS" id="PR00313">
    <property type="entry name" value="CABNDNGRPT"/>
</dbReference>
<evidence type="ECO:0000256" key="6">
    <source>
        <dbReference type="ARBA" id="ARBA00022837"/>
    </source>
</evidence>
<comment type="subcellular location">
    <subcellularLocation>
        <location evidence="1">Membrane</location>
    </subcellularLocation>
    <subcellularLocation>
        <location evidence="2">Secreted</location>
    </subcellularLocation>
</comment>
<keyword evidence="5" id="KW-0677">Repeat</keyword>
<dbReference type="GO" id="GO:0016020">
    <property type="term" value="C:membrane"/>
    <property type="evidence" value="ECO:0007669"/>
    <property type="project" value="UniProtKB-SubCell"/>
</dbReference>